<evidence type="ECO:0000313" key="2">
    <source>
        <dbReference type="EMBL" id="GFT74232.1"/>
    </source>
</evidence>
<gene>
    <name evidence="4" type="ORF">NPIL_132541</name>
    <name evidence="2" type="ORF">NPIL_529411</name>
    <name evidence="1" type="ORF">NPIL_634801</name>
    <name evidence="3" type="ORF">NPIL_94831</name>
</gene>
<dbReference type="EMBL" id="BMAW01087939">
    <property type="protein sequence ID" value="GFS32324.1"/>
    <property type="molecule type" value="Genomic_DNA"/>
</dbReference>
<dbReference type="EMBL" id="BMAW01129866">
    <property type="protein sequence ID" value="GFU32316.1"/>
    <property type="molecule type" value="Genomic_DNA"/>
</dbReference>
<reference evidence="4" key="1">
    <citation type="submission" date="2020-08" db="EMBL/GenBank/DDBJ databases">
        <title>Multicomponent nature underlies the extraordinary mechanical properties of spider dragline silk.</title>
        <authorList>
            <person name="Kono N."/>
            <person name="Nakamura H."/>
            <person name="Mori M."/>
            <person name="Yoshida Y."/>
            <person name="Ohtoshi R."/>
            <person name="Malay A.D."/>
            <person name="Moran D.A.P."/>
            <person name="Tomita M."/>
            <person name="Numata K."/>
            <person name="Arakawa K."/>
        </authorList>
    </citation>
    <scope>NUCLEOTIDE SEQUENCE</scope>
</reference>
<protein>
    <submittedName>
        <fullName evidence="4">Uncharacterized protein</fullName>
    </submittedName>
</protein>
<dbReference type="EMBL" id="BMAW01117261">
    <property type="protein sequence ID" value="GFT74232.1"/>
    <property type="molecule type" value="Genomic_DNA"/>
</dbReference>
<proteinExistence type="predicted"/>
<comment type="caution">
    <text evidence="4">The sequence shown here is derived from an EMBL/GenBank/DDBJ whole genome shotgun (WGS) entry which is preliminary data.</text>
</comment>
<accession>A0A8X6QM14</accession>
<evidence type="ECO:0000313" key="3">
    <source>
        <dbReference type="EMBL" id="GFT98271.1"/>
    </source>
</evidence>
<organism evidence="4 5">
    <name type="scientific">Nephila pilipes</name>
    <name type="common">Giant wood spider</name>
    <name type="synonym">Nephila maculata</name>
    <dbReference type="NCBI Taxonomy" id="299642"/>
    <lineage>
        <taxon>Eukaryota</taxon>
        <taxon>Metazoa</taxon>
        <taxon>Ecdysozoa</taxon>
        <taxon>Arthropoda</taxon>
        <taxon>Chelicerata</taxon>
        <taxon>Arachnida</taxon>
        <taxon>Araneae</taxon>
        <taxon>Araneomorphae</taxon>
        <taxon>Entelegynae</taxon>
        <taxon>Araneoidea</taxon>
        <taxon>Nephilidae</taxon>
        <taxon>Nephila</taxon>
    </lineage>
</organism>
<sequence>MVDITTNEANKVDGDVVLDKAVDEPFVPDAMEVEKNAARWDSVLEVGG</sequence>
<evidence type="ECO:0000313" key="4">
    <source>
        <dbReference type="EMBL" id="GFU32316.1"/>
    </source>
</evidence>
<evidence type="ECO:0000313" key="1">
    <source>
        <dbReference type="EMBL" id="GFS32324.1"/>
    </source>
</evidence>
<feature type="non-terminal residue" evidence="4">
    <location>
        <position position="48"/>
    </location>
</feature>
<dbReference type="EMBL" id="BMAW01122294">
    <property type="protein sequence ID" value="GFT98271.1"/>
    <property type="molecule type" value="Genomic_DNA"/>
</dbReference>
<dbReference type="AlphaFoldDB" id="A0A8X6QM14"/>
<dbReference type="Proteomes" id="UP000887013">
    <property type="component" value="Unassembled WGS sequence"/>
</dbReference>
<keyword evidence="5" id="KW-1185">Reference proteome</keyword>
<name>A0A8X6QM14_NEPPI</name>
<evidence type="ECO:0000313" key="5">
    <source>
        <dbReference type="Proteomes" id="UP000887013"/>
    </source>
</evidence>